<dbReference type="PANTHER" id="PTHR35458:SF8">
    <property type="entry name" value="SLR0650 PROTEIN"/>
    <property type="match status" value="1"/>
</dbReference>
<gene>
    <name evidence="2" type="ORF">S06H3_25459</name>
</gene>
<reference evidence="2" key="1">
    <citation type="journal article" date="2014" name="Front. Microbiol.">
        <title>High frequency of phylogenetically diverse reductive dehalogenase-homologous genes in deep subseafloor sedimentary metagenomes.</title>
        <authorList>
            <person name="Kawai M."/>
            <person name="Futagami T."/>
            <person name="Toyoda A."/>
            <person name="Takaki Y."/>
            <person name="Nishi S."/>
            <person name="Hori S."/>
            <person name="Arai W."/>
            <person name="Tsubouchi T."/>
            <person name="Morono Y."/>
            <person name="Uchiyama I."/>
            <person name="Ito T."/>
            <person name="Fujiyama A."/>
            <person name="Inagaki F."/>
            <person name="Takami H."/>
        </authorList>
    </citation>
    <scope>NUCLEOTIDE SEQUENCE</scope>
    <source>
        <strain evidence="2">Expedition CK06-06</strain>
    </source>
</reference>
<sequence length="83" mass="9301">ETSQIAKSRQVDINITIDMLNHATPSQVDRIVLISGDGDFVPFIREVMRRGIQLHVAALSSGVNKKLKVIADMFTSLDRFLFD</sequence>
<comment type="caution">
    <text evidence="2">The sequence shown here is derived from an EMBL/GenBank/DDBJ whole genome shotgun (WGS) entry which is preliminary data.</text>
</comment>
<dbReference type="InterPro" id="IPR021139">
    <property type="entry name" value="NYN"/>
</dbReference>
<proteinExistence type="predicted"/>
<feature type="non-terminal residue" evidence="2">
    <location>
        <position position="1"/>
    </location>
</feature>
<evidence type="ECO:0000259" key="1">
    <source>
        <dbReference type="Pfam" id="PF01936"/>
    </source>
</evidence>
<dbReference type="Gene3D" id="3.40.50.1010">
    <property type="entry name" value="5'-nuclease"/>
    <property type="match status" value="1"/>
</dbReference>
<evidence type="ECO:0000313" key="2">
    <source>
        <dbReference type="EMBL" id="GAI21623.1"/>
    </source>
</evidence>
<dbReference type="AlphaFoldDB" id="X1LRB3"/>
<name>X1LRB3_9ZZZZ</name>
<dbReference type="EMBL" id="BARV01014654">
    <property type="protein sequence ID" value="GAI21623.1"/>
    <property type="molecule type" value="Genomic_DNA"/>
</dbReference>
<feature type="domain" description="NYN" evidence="1">
    <location>
        <begin position="9"/>
        <end position="78"/>
    </location>
</feature>
<dbReference type="InterPro" id="IPR047140">
    <property type="entry name" value="LabA"/>
</dbReference>
<dbReference type="Pfam" id="PF01936">
    <property type="entry name" value="NYN"/>
    <property type="match status" value="1"/>
</dbReference>
<dbReference type="GO" id="GO:0004540">
    <property type="term" value="F:RNA nuclease activity"/>
    <property type="evidence" value="ECO:0007669"/>
    <property type="project" value="InterPro"/>
</dbReference>
<protein>
    <recommendedName>
        <fullName evidence="1">NYN domain-containing protein</fullName>
    </recommendedName>
</protein>
<accession>X1LRB3</accession>
<organism evidence="2">
    <name type="scientific">marine sediment metagenome</name>
    <dbReference type="NCBI Taxonomy" id="412755"/>
    <lineage>
        <taxon>unclassified sequences</taxon>
        <taxon>metagenomes</taxon>
        <taxon>ecological metagenomes</taxon>
    </lineage>
</organism>
<dbReference type="PANTHER" id="PTHR35458">
    <property type="entry name" value="SLR0755 PROTEIN"/>
    <property type="match status" value="1"/>
</dbReference>